<dbReference type="InterPro" id="IPR013809">
    <property type="entry name" value="ENTH"/>
</dbReference>
<dbReference type="Pfam" id="PF01417">
    <property type="entry name" value="ENTH"/>
    <property type="match status" value="1"/>
</dbReference>
<feature type="region of interest" description="Disordered" evidence="5">
    <location>
        <begin position="698"/>
        <end position="817"/>
    </location>
</feature>
<dbReference type="InterPro" id="IPR011989">
    <property type="entry name" value="ARM-like"/>
</dbReference>
<dbReference type="CDD" id="cd03572">
    <property type="entry name" value="ENTH_like_Tepsin"/>
    <property type="match status" value="1"/>
</dbReference>
<evidence type="ECO:0000313" key="8">
    <source>
        <dbReference type="Proteomes" id="UP001259832"/>
    </source>
</evidence>
<dbReference type="InterPro" id="IPR035802">
    <property type="entry name" value="ENTH/VHS_tepsin"/>
</dbReference>
<dbReference type="SUPFAM" id="SSF48464">
    <property type="entry name" value="ENTH/VHS domain"/>
    <property type="match status" value="1"/>
</dbReference>
<feature type="compositionally biased region" description="Low complexity" evidence="5">
    <location>
        <begin position="271"/>
        <end position="299"/>
    </location>
</feature>
<dbReference type="AlphaFoldDB" id="A0AAD9H0P1"/>
<dbReference type="PANTHER" id="PTHR21514">
    <property type="entry name" value="AP-4 COMPLEX ACCESSORY SUBUNIT TEPSIN"/>
    <property type="match status" value="1"/>
</dbReference>
<dbReference type="SUPFAM" id="SSF48371">
    <property type="entry name" value="ARM repeat"/>
    <property type="match status" value="1"/>
</dbReference>
<feature type="region of interest" description="Disordered" evidence="5">
    <location>
        <begin position="251"/>
        <end position="354"/>
    </location>
</feature>
<evidence type="ECO:0000256" key="1">
    <source>
        <dbReference type="ARBA" id="ARBA00004541"/>
    </source>
</evidence>
<dbReference type="Gene3D" id="1.25.10.10">
    <property type="entry name" value="Leucine-rich Repeat Variant"/>
    <property type="match status" value="1"/>
</dbReference>
<dbReference type="GO" id="GO:0031410">
    <property type="term" value="C:cytoplasmic vesicle"/>
    <property type="evidence" value="ECO:0007669"/>
    <property type="project" value="UniProtKB-SubCell"/>
</dbReference>
<evidence type="ECO:0000256" key="3">
    <source>
        <dbReference type="ARBA" id="ARBA00023034"/>
    </source>
</evidence>
<feature type="compositionally biased region" description="Polar residues" evidence="5">
    <location>
        <begin position="739"/>
        <end position="748"/>
    </location>
</feature>
<proteinExistence type="predicted"/>
<organism evidence="7 8">
    <name type="scientific">Phytophthora citrophthora</name>
    <dbReference type="NCBI Taxonomy" id="4793"/>
    <lineage>
        <taxon>Eukaryota</taxon>
        <taxon>Sar</taxon>
        <taxon>Stramenopiles</taxon>
        <taxon>Oomycota</taxon>
        <taxon>Peronosporomycetes</taxon>
        <taxon>Peronosporales</taxon>
        <taxon>Peronosporaceae</taxon>
        <taxon>Phytophthora</taxon>
    </lineage>
</organism>
<keyword evidence="4" id="KW-0968">Cytoplasmic vesicle</keyword>
<sequence length="817" mass="85504">MNRHALAEATSLHDGPVPVYLMGEIANSTKSSDRDAEKIADYMLGRLNKSNLTVKLKALQIISYCIREGSPAFTEAIRDEEQELSAYLQFSGPPDPVYGDEKYRRIRVASQEALVCLNDGYLSRRTEEPPQQQQQQQQAPQGANNWQAPQGDTPPPHSNADGAYNQGGQPERQHSGVGGSWGQPQASNRPAPYQDNPSRGYNGTNGGGYNSASGGGYNGSSGGGYNASSAGGYNASSGGYNGPSGSGNSGYGGGYGQNSYNQNGPQGGYGQNAPQQQQQQASGFNSWSSGSNSGLASKSTGAGVWSSTGYQKKDPTSENEPRYNPSTRRDNRPTVLVGHSLNFPKPSGGFGSSNTGATSGLGGFNSGTYNPNMVRGASAGNSYNPNAMGGNAQGGFGGSQSGGYGGSQSGGYGGSLSGGYGGSQSGGFGSHQSGGSSYTDNTNRMLSGSTHRIGSMGLPVNGQPLSDAPTTALGKKAEVLKKMGTAALEKWDRRNMDKSMASSLADNDELRAGPQVIDHGYYQPNAQQGAGGGDTSRDYERTMIDGLCAPAGLSRAPPADGLKRFVDLAQTLDAQTIGDILLDKLEDDTWQVRLKGLHVVLALLDSPGGVPYQEFFEANVEVVEELRKDAKPSVVSKALQVLRALGYADESDQAPQPTAKRSGSSRVQRSSPTRSLSKQPQQEVDLLGFGSLSLESSAGPVDHGVQDTADLLGSPVRSQLPPAPAPPQELSLLDGFDTLGNSTSSEPSYPQQQQQQQQYYQQPQQDEHNKALGHFGKDLFAIANSPRSAGMPTGTAPPSGAADGPRLSGGQSAFNFM</sequence>
<feature type="region of interest" description="Disordered" evidence="5">
    <location>
        <begin position="650"/>
        <end position="682"/>
    </location>
</feature>
<feature type="region of interest" description="Disordered" evidence="5">
    <location>
        <begin position="423"/>
        <end position="458"/>
    </location>
</feature>
<feature type="domain" description="ENTH" evidence="6">
    <location>
        <begin position="1"/>
        <end position="127"/>
    </location>
</feature>
<reference evidence="7" key="1">
    <citation type="submission" date="2023-08" db="EMBL/GenBank/DDBJ databases">
        <title>Reference Genome Resource for the Citrus Pathogen Phytophthora citrophthora.</title>
        <authorList>
            <person name="Moller H."/>
            <person name="Coetzee B."/>
            <person name="Rose L.J."/>
            <person name="Van Niekerk J.M."/>
        </authorList>
    </citation>
    <scope>NUCLEOTIDE SEQUENCE</scope>
    <source>
        <strain evidence="7">STE-U-9442</strain>
    </source>
</reference>
<name>A0AAD9H0P1_9STRA</name>
<evidence type="ECO:0000259" key="6">
    <source>
        <dbReference type="PROSITE" id="PS50942"/>
    </source>
</evidence>
<dbReference type="Gene3D" id="1.25.40.90">
    <property type="match status" value="1"/>
</dbReference>
<evidence type="ECO:0000313" key="7">
    <source>
        <dbReference type="EMBL" id="KAK1947416.1"/>
    </source>
</evidence>
<dbReference type="GO" id="GO:0032588">
    <property type="term" value="C:trans-Golgi network membrane"/>
    <property type="evidence" value="ECO:0007669"/>
    <property type="project" value="TreeGrafter"/>
</dbReference>
<feature type="compositionally biased region" description="Polar residues" evidence="5">
    <location>
        <begin position="653"/>
        <end position="682"/>
    </location>
</feature>
<feature type="compositionally biased region" description="Polar residues" evidence="5">
    <location>
        <begin position="439"/>
        <end position="452"/>
    </location>
</feature>
<evidence type="ECO:0000256" key="5">
    <source>
        <dbReference type="SAM" id="MobiDB-lite"/>
    </source>
</evidence>
<comment type="caution">
    <text evidence="7">The sequence shown here is derived from an EMBL/GenBank/DDBJ whole genome shotgun (WGS) entry which is preliminary data.</text>
</comment>
<dbReference type="Proteomes" id="UP001259832">
    <property type="component" value="Unassembled WGS sequence"/>
</dbReference>
<gene>
    <name evidence="7" type="ORF">P3T76_001426</name>
</gene>
<feature type="region of interest" description="Disordered" evidence="5">
    <location>
        <begin position="125"/>
        <end position="207"/>
    </location>
</feature>
<evidence type="ECO:0000256" key="4">
    <source>
        <dbReference type="ARBA" id="ARBA00023329"/>
    </source>
</evidence>
<protein>
    <submittedName>
        <fullName evidence="7">AP-4 complex accessory subunit Tepsin</fullName>
    </submittedName>
</protein>
<evidence type="ECO:0000256" key="2">
    <source>
        <dbReference type="ARBA" id="ARBA00004601"/>
    </source>
</evidence>
<dbReference type="InterPro" id="IPR016024">
    <property type="entry name" value="ARM-type_fold"/>
</dbReference>
<dbReference type="PROSITE" id="PS50942">
    <property type="entry name" value="ENTH"/>
    <property type="match status" value="1"/>
</dbReference>
<feature type="compositionally biased region" description="Low complexity" evidence="5">
    <location>
        <begin position="749"/>
        <end position="764"/>
    </location>
</feature>
<feature type="compositionally biased region" description="Low complexity" evidence="5">
    <location>
        <begin position="129"/>
        <end position="150"/>
    </location>
</feature>
<keyword evidence="8" id="KW-1185">Reference proteome</keyword>
<accession>A0AAD9H0P1</accession>
<comment type="subcellular location">
    <subcellularLocation>
        <location evidence="1">Cytoplasmic vesicle</location>
    </subcellularLocation>
    <subcellularLocation>
        <location evidence="2">Golgi apparatus</location>
        <location evidence="2">trans-Golgi network</location>
    </subcellularLocation>
</comment>
<feature type="compositionally biased region" description="Basic and acidic residues" evidence="5">
    <location>
        <begin position="311"/>
        <end position="332"/>
    </location>
</feature>
<dbReference type="PANTHER" id="PTHR21514:SF0">
    <property type="entry name" value="AP-4 COMPLEX ACCESSORY SUBUNIT TEPSIN"/>
    <property type="match status" value="1"/>
</dbReference>
<keyword evidence="3" id="KW-0333">Golgi apparatus</keyword>
<dbReference type="EMBL" id="JASMQC010000002">
    <property type="protein sequence ID" value="KAK1947416.1"/>
    <property type="molecule type" value="Genomic_DNA"/>
</dbReference>
<dbReference type="InterPro" id="IPR008942">
    <property type="entry name" value="ENTH_VHS"/>
</dbReference>
<dbReference type="InterPro" id="IPR039273">
    <property type="entry name" value="TEPSIN"/>
</dbReference>